<gene>
    <name evidence="1" type="ORF">EVAR_18356_1</name>
</gene>
<comment type="caution">
    <text evidence="1">The sequence shown here is derived from an EMBL/GenBank/DDBJ whole genome shotgun (WGS) entry which is preliminary data.</text>
</comment>
<keyword evidence="2" id="KW-1185">Reference proteome</keyword>
<sequence length="253" mass="28479">MLAAATVSIKSFSHELWRPRAYRGSVRLRSCFNLPTSEGSEILTLTLCGLRYSNDCFHPYSGDVENNLFYSPRHVAIGEFISSQDSDLVPYGLRMMLKYHTRLPIFFIRFSRCKRAIREWVVTADYGHSETQESYQYAASLLANKRISDGRRTELVGGTARKRIELDNASSPPPVRLSDAPVGDMKLIIRVSENSTIRTIYPLRIPRNLLSGFGAASLHGPSCYRPNTAALELRPRRRPITRLAGPESLEASV</sequence>
<dbReference type="EMBL" id="BGZK01000300">
    <property type="protein sequence ID" value="GBP35230.1"/>
    <property type="molecule type" value="Genomic_DNA"/>
</dbReference>
<dbReference type="Proteomes" id="UP000299102">
    <property type="component" value="Unassembled WGS sequence"/>
</dbReference>
<protein>
    <submittedName>
        <fullName evidence="1">Uncharacterized protein</fullName>
    </submittedName>
</protein>
<name>A0A4C1V9K3_EUMVA</name>
<reference evidence="1 2" key="1">
    <citation type="journal article" date="2019" name="Commun. Biol.">
        <title>The bagworm genome reveals a unique fibroin gene that provides high tensile strength.</title>
        <authorList>
            <person name="Kono N."/>
            <person name="Nakamura H."/>
            <person name="Ohtoshi R."/>
            <person name="Tomita M."/>
            <person name="Numata K."/>
            <person name="Arakawa K."/>
        </authorList>
    </citation>
    <scope>NUCLEOTIDE SEQUENCE [LARGE SCALE GENOMIC DNA]</scope>
</reference>
<evidence type="ECO:0000313" key="1">
    <source>
        <dbReference type="EMBL" id="GBP35230.1"/>
    </source>
</evidence>
<evidence type="ECO:0000313" key="2">
    <source>
        <dbReference type="Proteomes" id="UP000299102"/>
    </source>
</evidence>
<dbReference type="AlphaFoldDB" id="A0A4C1V9K3"/>
<organism evidence="1 2">
    <name type="scientific">Eumeta variegata</name>
    <name type="common">Bagworm moth</name>
    <name type="synonym">Eumeta japonica</name>
    <dbReference type="NCBI Taxonomy" id="151549"/>
    <lineage>
        <taxon>Eukaryota</taxon>
        <taxon>Metazoa</taxon>
        <taxon>Ecdysozoa</taxon>
        <taxon>Arthropoda</taxon>
        <taxon>Hexapoda</taxon>
        <taxon>Insecta</taxon>
        <taxon>Pterygota</taxon>
        <taxon>Neoptera</taxon>
        <taxon>Endopterygota</taxon>
        <taxon>Lepidoptera</taxon>
        <taxon>Glossata</taxon>
        <taxon>Ditrysia</taxon>
        <taxon>Tineoidea</taxon>
        <taxon>Psychidae</taxon>
        <taxon>Oiketicinae</taxon>
        <taxon>Eumeta</taxon>
    </lineage>
</organism>
<accession>A0A4C1V9K3</accession>
<proteinExistence type="predicted"/>